<gene>
    <name evidence="1" type="ORF">J8F10_14800</name>
</gene>
<keyword evidence="2" id="KW-1185">Reference proteome</keyword>
<evidence type="ECO:0008006" key="3">
    <source>
        <dbReference type="Google" id="ProtNLM"/>
    </source>
</evidence>
<accession>A0ABS5BSC5</accession>
<dbReference type="InterPro" id="IPR025659">
    <property type="entry name" value="Tubby-like_C"/>
</dbReference>
<dbReference type="PANTHER" id="PTHR23248">
    <property type="entry name" value="PHOSPHOLIPID SCRAMBLASE-RELATED"/>
    <property type="match status" value="1"/>
</dbReference>
<name>A0ABS5BSC5_9BACT</name>
<dbReference type="Pfam" id="PF03803">
    <property type="entry name" value="Scramblase"/>
    <property type="match status" value="1"/>
</dbReference>
<evidence type="ECO:0000313" key="2">
    <source>
        <dbReference type="Proteomes" id="UP000676565"/>
    </source>
</evidence>
<dbReference type="PANTHER" id="PTHR23248:SF9">
    <property type="entry name" value="PHOSPHOLIPID SCRAMBLASE"/>
    <property type="match status" value="1"/>
</dbReference>
<dbReference type="RefSeq" id="WP_210654769.1">
    <property type="nucleotide sequence ID" value="NZ_JAGKQQ010000001.1"/>
</dbReference>
<reference evidence="1 2" key="1">
    <citation type="submission" date="2021-04" db="EMBL/GenBank/DDBJ databases">
        <authorList>
            <person name="Ivanova A."/>
        </authorList>
    </citation>
    <scope>NUCLEOTIDE SEQUENCE [LARGE SCALE GENOMIC DNA]</scope>
    <source>
        <strain evidence="1 2">G18</strain>
    </source>
</reference>
<comment type="caution">
    <text evidence="1">The sequence shown here is derived from an EMBL/GenBank/DDBJ whole genome shotgun (WGS) entry which is preliminary data.</text>
</comment>
<organism evidence="1 2">
    <name type="scientific">Gemmata palustris</name>
    <dbReference type="NCBI Taxonomy" id="2822762"/>
    <lineage>
        <taxon>Bacteria</taxon>
        <taxon>Pseudomonadati</taxon>
        <taxon>Planctomycetota</taxon>
        <taxon>Planctomycetia</taxon>
        <taxon>Gemmatales</taxon>
        <taxon>Gemmataceae</taxon>
        <taxon>Gemmata</taxon>
    </lineage>
</organism>
<dbReference type="InterPro" id="IPR038595">
    <property type="entry name" value="LOR_sf"/>
</dbReference>
<evidence type="ECO:0000313" key="1">
    <source>
        <dbReference type="EMBL" id="MBP3956546.1"/>
    </source>
</evidence>
<dbReference type="InterPro" id="IPR005552">
    <property type="entry name" value="Scramblase"/>
</dbReference>
<dbReference type="Gene3D" id="2.40.160.200">
    <property type="entry name" value="LURP1-related"/>
    <property type="match status" value="1"/>
</dbReference>
<dbReference type="EMBL" id="JAGKQQ010000001">
    <property type="protein sequence ID" value="MBP3956546.1"/>
    <property type="molecule type" value="Genomic_DNA"/>
</dbReference>
<dbReference type="SUPFAM" id="SSF54518">
    <property type="entry name" value="Tubby C-terminal domain-like"/>
    <property type="match status" value="1"/>
</dbReference>
<proteinExistence type="predicted"/>
<dbReference type="Proteomes" id="UP000676565">
    <property type="component" value="Unassembled WGS sequence"/>
</dbReference>
<protein>
    <recommendedName>
        <fullName evidence="3">Scramblase</fullName>
    </recommendedName>
</protein>
<sequence>MLERETLVVKQRVKTFSSRASFEILDENGTVVGTAEQSTSALAKVVGTVLGAPATQIEFREKPDDSLVFTVRRRGLLLKKVEVVDSQGAVIGLYKAKKFSLAGGFHVYDGAGKHVAEIRGKMLKSEYTFFQPDGKTEMGKVSKKWAGAMKEMFTSADTYAVQIAPQFADQPTVKMLILGAAVAIDSLMSTKGGGSGGGESDDE</sequence>